<keyword evidence="2" id="KW-1185">Reference proteome</keyword>
<dbReference type="EMBL" id="AY380826">
    <property type="protein sequence ID" value="AAU10947.1"/>
    <property type="molecule type" value="Genomic_DNA"/>
</dbReference>
<evidence type="ECO:0000313" key="1">
    <source>
        <dbReference type="EMBL" id="AAU10947.1"/>
    </source>
</evidence>
<dbReference type="KEGG" id="vg:2979059"/>
<evidence type="ECO:0000313" key="2">
    <source>
        <dbReference type="Proteomes" id="UP000106699"/>
    </source>
</evidence>
<name>Q678B0_9VIRU</name>
<reference evidence="1 2" key="1">
    <citation type="journal article" date="2004" name="J. Virol.">
        <title>Complete genome sequence of lymphocystis disease virus isolated from China.</title>
        <authorList>
            <person name="Zhang Q.Y."/>
            <person name="Xiao F."/>
            <person name="Xie J."/>
            <person name="Li Z.Q."/>
            <person name="Gui J.F."/>
        </authorList>
    </citation>
    <scope>NUCLEOTIDE SEQUENCE [LARGE SCALE GENOMIC DNA]</scope>
</reference>
<sequence length="102" mass="10977">MNPPDPREGGIDIKLIIKVELVVVTSGGISLPQNLPKDLSSIPSNNSTYSSLQLSERSICLKITPIVVELSVIMTAYVQLVDTLKLLAIIITLSENPPSPPQ</sequence>
<dbReference type="GeneID" id="2979059"/>
<organism evidence="1 2">
    <name type="scientific">lymphocystis disease virus-China</name>
    <dbReference type="NCBI Taxonomy" id="256729"/>
    <lineage>
        <taxon>Viruses</taxon>
        <taxon>Varidnaviria</taxon>
        <taxon>Bamfordvirae</taxon>
        <taxon>Nucleocytoviricota</taxon>
        <taxon>Megaviricetes</taxon>
        <taxon>Pimascovirales</taxon>
        <taxon>Pimascovirales incertae sedis</taxon>
        <taxon>Iridoviridae</taxon>
        <taxon>Alphairidovirinae</taxon>
        <taxon>Lymphocystivirus</taxon>
        <taxon>Lymphocystivirus paralichthys1</taxon>
        <taxon>Lymphocystis disease virus 2</taxon>
    </lineage>
</organism>
<dbReference type="Proteomes" id="UP000106699">
    <property type="component" value="Segment"/>
</dbReference>
<dbReference type="RefSeq" id="YP_073608.1">
    <property type="nucleotide sequence ID" value="NC_005902.1"/>
</dbReference>
<proteinExistence type="predicted"/>
<protein>
    <submittedName>
        <fullName evidence="1">Uncharacterized protein</fullName>
    </submittedName>
</protein>
<accession>Q678B0</accession>